<dbReference type="KEGG" id="vmo:VMUT_0869"/>
<dbReference type="AlphaFoldDB" id="F0QWW1"/>
<feature type="transmembrane region" description="Helical" evidence="1">
    <location>
        <begin position="20"/>
        <end position="42"/>
    </location>
</feature>
<protein>
    <submittedName>
        <fullName evidence="2">Uncharacterized protein</fullName>
    </submittedName>
</protein>
<evidence type="ECO:0000313" key="3">
    <source>
        <dbReference type="Proteomes" id="UP000007485"/>
    </source>
</evidence>
<dbReference type="RefSeq" id="WP_013604241.1">
    <property type="nucleotide sequence ID" value="NC_015151.1"/>
</dbReference>
<evidence type="ECO:0000256" key="1">
    <source>
        <dbReference type="SAM" id="Phobius"/>
    </source>
</evidence>
<dbReference type="EMBL" id="CP002529">
    <property type="protein sequence ID" value="ADY01079.1"/>
    <property type="molecule type" value="Genomic_DNA"/>
</dbReference>
<keyword evidence="3" id="KW-1185">Reference proteome</keyword>
<sequence length="252" mass="27558">MHQLQGSTGQLHGYIKRLRVGYAITSVAISLIIAWLSLYSLMPTVFYILEHPNTLFILMLANAIGLVASWYQASGYFKLASINRRYSHGKLGITLLVITWLLAVSSTVIYYLSITIFVAKGFYFVWPVPNPVLADLSLALAISSFITTFPATYLLTKTLYRLGNDLEKRIIKVGAVLLAISALEPMLLGIFLLIVSMVPSIPVIISSLESSIPIRIEIPLEILTVLTLLITGLPPITGLAGTTLLAIGLKIN</sequence>
<dbReference type="Proteomes" id="UP000007485">
    <property type="component" value="Chromosome"/>
</dbReference>
<dbReference type="GeneID" id="10288521"/>
<evidence type="ECO:0000313" key="2">
    <source>
        <dbReference type="EMBL" id="ADY01079.1"/>
    </source>
</evidence>
<accession>F0QWW1</accession>
<reference evidence="2 3" key="1">
    <citation type="journal article" date="2011" name="J. Bacteriol.">
        <title>Complete genome sequence of 'Vulcanisaeta moutnovskia' strain 768-28, a novel member of the hyperthermophilic crenarchaeal genus vulcanisaeta.</title>
        <authorList>
            <person name="Gumerov V.M."/>
            <person name="Mardanov A.V."/>
            <person name="Beletsky A.V."/>
            <person name="Prokofeva M.I."/>
            <person name="Bonch-Osmolovskaya E.A."/>
            <person name="Ravin N.V."/>
            <person name="Skryabin K.G."/>
        </authorList>
    </citation>
    <scope>NUCLEOTIDE SEQUENCE [LARGE SCALE GENOMIC DNA]</scope>
    <source>
        <strain evidence="2 3">768-28</strain>
    </source>
</reference>
<feature type="transmembrane region" description="Helical" evidence="1">
    <location>
        <begin position="225"/>
        <end position="249"/>
    </location>
</feature>
<dbReference type="OrthoDB" id="383100at2157"/>
<feature type="transmembrane region" description="Helical" evidence="1">
    <location>
        <begin position="91"/>
        <end position="112"/>
    </location>
</feature>
<dbReference type="HOGENOM" id="CLU_1101003_0_0_2"/>
<dbReference type="STRING" id="985053.VMUT_0869"/>
<feature type="transmembrane region" description="Helical" evidence="1">
    <location>
        <begin position="54"/>
        <end position="71"/>
    </location>
</feature>
<keyword evidence="1" id="KW-0812">Transmembrane</keyword>
<name>F0QWW1_VULM7</name>
<feature type="transmembrane region" description="Helical" evidence="1">
    <location>
        <begin position="176"/>
        <end position="205"/>
    </location>
</feature>
<dbReference type="eggNOG" id="arCOG13936">
    <property type="taxonomic scope" value="Archaea"/>
</dbReference>
<keyword evidence="1" id="KW-1133">Transmembrane helix</keyword>
<proteinExistence type="predicted"/>
<organism evidence="2 3">
    <name type="scientific">Vulcanisaeta moutnovskia (strain 768-28)</name>
    <dbReference type="NCBI Taxonomy" id="985053"/>
    <lineage>
        <taxon>Archaea</taxon>
        <taxon>Thermoproteota</taxon>
        <taxon>Thermoprotei</taxon>
        <taxon>Thermoproteales</taxon>
        <taxon>Thermoproteaceae</taxon>
        <taxon>Vulcanisaeta</taxon>
    </lineage>
</organism>
<keyword evidence="1" id="KW-0472">Membrane</keyword>
<feature type="transmembrane region" description="Helical" evidence="1">
    <location>
        <begin position="132"/>
        <end position="155"/>
    </location>
</feature>
<gene>
    <name evidence="2" type="ordered locus">VMUT_0869</name>
</gene>